<name>A0ABD2IIN9_9BILA</name>
<dbReference type="InterPro" id="IPR023410">
    <property type="entry name" value="14-3-3_domain"/>
</dbReference>
<organism evidence="3 4">
    <name type="scientific">Heterodera trifolii</name>
    <dbReference type="NCBI Taxonomy" id="157864"/>
    <lineage>
        <taxon>Eukaryota</taxon>
        <taxon>Metazoa</taxon>
        <taxon>Ecdysozoa</taxon>
        <taxon>Nematoda</taxon>
        <taxon>Chromadorea</taxon>
        <taxon>Rhabditida</taxon>
        <taxon>Tylenchina</taxon>
        <taxon>Tylenchomorpha</taxon>
        <taxon>Tylenchoidea</taxon>
        <taxon>Heteroderidae</taxon>
        <taxon>Heteroderinae</taxon>
        <taxon>Heterodera</taxon>
    </lineage>
</organism>
<evidence type="ECO:0000259" key="2">
    <source>
        <dbReference type="SMART" id="SM00101"/>
    </source>
</evidence>
<gene>
    <name evidence="3" type="ORF">niasHT_036184</name>
</gene>
<dbReference type="InterPro" id="IPR000308">
    <property type="entry name" value="14-3-3"/>
</dbReference>
<sequence length="233" mass="26529">MSQEEAILHGKIDRYLRIGLYDNACRDLATLFSNLQTPPSLELANLLETGYKGAIRTRLNAIKALGDMEQIDERNDTNSQVYNGCVNTFQEEVERFCNQVATLIDEKVLPHYIANIDRSAEVYYTVIKGDFYRYASVNQYLNKYDDRAEAAYSTAHKLAQDELQATDHLRLGVALNYAIFQMQFRNGVNAKELAQQAYDAALTMLEEDQPVPEEIKIVLTALEQISQGEEEEE</sequence>
<dbReference type="EMBL" id="JBICBT010001195">
    <property type="protein sequence ID" value="KAL3079131.1"/>
    <property type="molecule type" value="Genomic_DNA"/>
</dbReference>
<dbReference type="PRINTS" id="PR00305">
    <property type="entry name" value="1433ZETA"/>
</dbReference>
<dbReference type="AlphaFoldDB" id="A0ABD2IIN9"/>
<comment type="caution">
    <text evidence="3">The sequence shown here is derived from an EMBL/GenBank/DDBJ whole genome shotgun (WGS) entry which is preliminary data.</text>
</comment>
<reference evidence="3 4" key="1">
    <citation type="submission" date="2024-10" db="EMBL/GenBank/DDBJ databases">
        <authorList>
            <person name="Kim D."/>
        </authorList>
    </citation>
    <scope>NUCLEOTIDE SEQUENCE [LARGE SCALE GENOMIC DNA]</scope>
    <source>
        <strain evidence="3">BH-2024</strain>
    </source>
</reference>
<accession>A0ABD2IIN9</accession>
<proteinExistence type="inferred from homology"/>
<evidence type="ECO:0000256" key="1">
    <source>
        <dbReference type="ARBA" id="ARBA00006141"/>
    </source>
</evidence>
<dbReference type="SMART" id="SM00101">
    <property type="entry name" value="14_3_3"/>
    <property type="match status" value="1"/>
</dbReference>
<dbReference type="Proteomes" id="UP001620626">
    <property type="component" value="Unassembled WGS sequence"/>
</dbReference>
<protein>
    <recommendedName>
        <fullName evidence="2">14-3-3 domain-containing protein</fullName>
    </recommendedName>
</protein>
<dbReference type="Gene3D" id="1.20.190.20">
    <property type="entry name" value="14-3-3 domain"/>
    <property type="match status" value="1"/>
</dbReference>
<feature type="domain" description="14-3-3" evidence="2">
    <location>
        <begin position="3"/>
        <end position="233"/>
    </location>
</feature>
<evidence type="ECO:0000313" key="3">
    <source>
        <dbReference type="EMBL" id="KAL3079131.1"/>
    </source>
</evidence>
<dbReference type="InterPro" id="IPR036815">
    <property type="entry name" value="14-3-3_dom_sf"/>
</dbReference>
<dbReference type="PANTHER" id="PTHR18860">
    <property type="entry name" value="14-3-3 PROTEIN"/>
    <property type="match status" value="1"/>
</dbReference>
<keyword evidence="4" id="KW-1185">Reference proteome</keyword>
<dbReference type="Pfam" id="PF00244">
    <property type="entry name" value="14-3-3"/>
    <property type="match status" value="1"/>
</dbReference>
<dbReference type="SUPFAM" id="SSF48445">
    <property type="entry name" value="14-3-3 protein"/>
    <property type="match status" value="1"/>
</dbReference>
<comment type="similarity">
    <text evidence="1">Belongs to the 14-3-3 family.</text>
</comment>
<evidence type="ECO:0000313" key="4">
    <source>
        <dbReference type="Proteomes" id="UP001620626"/>
    </source>
</evidence>